<gene>
    <name evidence="4" type="ORF">B2J93_2394</name>
</gene>
<dbReference type="PROSITE" id="PS51782">
    <property type="entry name" value="LYSM"/>
    <property type="match status" value="1"/>
</dbReference>
<keyword evidence="2" id="KW-1133">Transmembrane helix</keyword>
<dbReference type="EMBL" id="MZNU01000261">
    <property type="protein sequence ID" value="OWP01681.1"/>
    <property type="molecule type" value="Genomic_DNA"/>
</dbReference>
<dbReference type="STRING" id="503106.A0A218Z0T8"/>
<dbReference type="AlphaFoldDB" id="A0A218Z0T8"/>
<protein>
    <submittedName>
        <fullName evidence="4">LysM-domain-containing protein</fullName>
    </submittedName>
</protein>
<keyword evidence="2" id="KW-0472">Membrane</keyword>
<dbReference type="SMART" id="SM00257">
    <property type="entry name" value="LysM"/>
    <property type="match status" value="1"/>
</dbReference>
<evidence type="ECO:0000256" key="1">
    <source>
        <dbReference type="SAM" id="MobiDB-lite"/>
    </source>
</evidence>
<evidence type="ECO:0000313" key="5">
    <source>
        <dbReference type="Proteomes" id="UP000242519"/>
    </source>
</evidence>
<keyword evidence="2" id="KW-0812">Transmembrane</keyword>
<dbReference type="Gene3D" id="3.10.350.10">
    <property type="entry name" value="LysM domain"/>
    <property type="match status" value="1"/>
</dbReference>
<dbReference type="InParanoid" id="A0A218Z0T8"/>
<evidence type="ECO:0000313" key="4">
    <source>
        <dbReference type="EMBL" id="OWP01681.1"/>
    </source>
</evidence>
<sequence>MSRWNADDDDSRRLPSGMRRTGYDADTQTYSYRDADGGTWEGAPGGQGPRAATAADVSSFIPNPNPNPNPAPKSTQGEPPGCERDGEGECTQANTPSITQYHSLDESERAAWRSLLPFCLLVLVVLAVLARYLSRSAAAPALFCPRGSERYVVRTGDSCWRIAQESGGSVEDLVMRNTGLRCDLLLVGTQICVLGR</sequence>
<proteinExistence type="predicted"/>
<keyword evidence="5" id="KW-1185">Reference proteome</keyword>
<dbReference type="Proteomes" id="UP000242519">
    <property type="component" value="Unassembled WGS sequence"/>
</dbReference>
<evidence type="ECO:0000259" key="3">
    <source>
        <dbReference type="PROSITE" id="PS51782"/>
    </source>
</evidence>
<dbReference type="InterPro" id="IPR018392">
    <property type="entry name" value="LysM"/>
</dbReference>
<accession>A0A218Z0T8</accession>
<feature type="compositionally biased region" description="Gly residues" evidence="1">
    <location>
        <begin position="39"/>
        <end position="48"/>
    </location>
</feature>
<dbReference type="InterPro" id="IPR036779">
    <property type="entry name" value="LysM_dom_sf"/>
</dbReference>
<feature type="transmembrane region" description="Helical" evidence="2">
    <location>
        <begin position="115"/>
        <end position="133"/>
    </location>
</feature>
<dbReference type="CDD" id="cd00118">
    <property type="entry name" value="LysM"/>
    <property type="match status" value="1"/>
</dbReference>
<dbReference type="SUPFAM" id="SSF54106">
    <property type="entry name" value="LysM domain"/>
    <property type="match status" value="1"/>
</dbReference>
<reference evidence="4 5" key="1">
    <citation type="submission" date="2017-04" db="EMBL/GenBank/DDBJ databases">
        <title>Draft genome sequence of Marssonina coronaria NL1: causal agent of apple blotch.</title>
        <authorList>
            <person name="Cheng Q."/>
        </authorList>
    </citation>
    <scope>NUCLEOTIDE SEQUENCE [LARGE SCALE GENOMIC DNA]</scope>
    <source>
        <strain evidence="4 5">NL1</strain>
    </source>
</reference>
<comment type="caution">
    <text evidence="4">The sequence shown here is derived from an EMBL/GenBank/DDBJ whole genome shotgun (WGS) entry which is preliminary data.</text>
</comment>
<feature type="region of interest" description="Disordered" evidence="1">
    <location>
        <begin position="1"/>
        <end position="94"/>
    </location>
</feature>
<organism evidence="4 5">
    <name type="scientific">Diplocarpon coronariae</name>
    <dbReference type="NCBI Taxonomy" id="2795749"/>
    <lineage>
        <taxon>Eukaryota</taxon>
        <taxon>Fungi</taxon>
        <taxon>Dikarya</taxon>
        <taxon>Ascomycota</taxon>
        <taxon>Pezizomycotina</taxon>
        <taxon>Leotiomycetes</taxon>
        <taxon>Helotiales</taxon>
        <taxon>Drepanopezizaceae</taxon>
        <taxon>Diplocarpon</taxon>
    </lineage>
</organism>
<evidence type="ECO:0000256" key="2">
    <source>
        <dbReference type="SAM" id="Phobius"/>
    </source>
</evidence>
<feature type="domain" description="LysM" evidence="3">
    <location>
        <begin position="149"/>
        <end position="193"/>
    </location>
</feature>
<name>A0A218Z0T8_9HELO</name>
<dbReference type="Pfam" id="PF01476">
    <property type="entry name" value="LysM"/>
    <property type="match status" value="1"/>
</dbReference>
<dbReference type="OrthoDB" id="2107166at2759"/>